<evidence type="ECO:0000313" key="8">
    <source>
        <dbReference type="Proteomes" id="UP001516588"/>
    </source>
</evidence>
<evidence type="ECO:0000313" key="7">
    <source>
        <dbReference type="EMBL" id="MBE5035523.1"/>
    </source>
</evidence>
<evidence type="ECO:0000256" key="2">
    <source>
        <dbReference type="ARBA" id="ARBA00023125"/>
    </source>
</evidence>
<dbReference type="InterPro" id="IPR013762">
    <property type="entry name" value="Integrase-like_cat_sf"/>
</dbReference>
<organism evidence="7 8">
    <name type="scientific">Gallibacter intestinalis</name>
    <dbReference type="NCBI Taxonomy" id="2779356"/>
    <lineage>
        <taxon>Bacteria</taxon>
        <taxon>Bacillati</taxon>
        <taxon>Bacillota</taxon>
        <taxon>Clostridia</taxon>
        <taxon>Eubacteriales</taxon>
        <taxon>Eubacteriaceae</taxon>
        <taxon>Gallibacter</taxon>
    </lineage>
</organism>
<dbReference type="EMBL" id="JADCKA010000005">
    <property type="protein sequence ID" value="MBE5035523.1"/>
    <property type="molecule type" value="Genomic_DNA"/>
</dbReference>
<evidence type="ECO:0000256" key="3">
    <source>
        <dbReference type="ARBA" id="ARBA00023172"/>
    </source>
</evidence>
<dbReference type="CDD" id="cd01189">
    <property type="entry name" value="INT_ICEBs1_C_like"/>
    <property type="match status" value="1"/>
</dbReference>
<dbReference type="InterPro" id="IPR050090">
    <property type="entry name" value="Tyrosine_recombinase_XerCD"/>
</dbReference>
<dbReference type="InterPro" id="IPR002104">
    <property type="entry name" value="Integrase_catalytic"/>
</dbReference>
<dbReference type="InterPro" id="IPR016177">
    <property type="entry name" value="DNA-bd_dom_sf"/>
</dbReference>
<feature type="domain" description="Core-binding (CB)" evidence="6">
    <location>
        <begin position="82"/>
        <end position="164"/>
    </location>
</feature>
<dbReference type="Gene3D" id="3.30.160.60">
    <property type="entry name" value="Classic Zinc Finger"/>
    <property type="match status" value="1"/>
</dbReference>
<comment type="caution">
    <text evidence="7">The sequence shown here is derived from an EMBL/GenBank/DDBJ whole genome shotgun (WGS) entry which is preliminary data.</text>
</comment>
<dbReference type="PANTHER" id="PTHR30349:SF64">
    <property type="entry name" value="PROPHAGE INTEGRASE INTD-RELATED"/>
    <property type="match status" value="1"/>
</dbReference>
<dbReference type="Pfam" id="PF02920">
    <property type="entry name" value="Integrase_DNA"/>
    <property type="match status" value="1"/>
</dbReference>
<evidence type="ECO:0000256" key="4">
    <source>
        <dbReference type="PROSITE-ProRule" id="PRU01248"/>
    </source>
</evidence>
<evidence type="ECO:0000256" key="1">
    <source>
        <dbReference type="ARBA" id="ARBA00008857"/>
    </source>
</evidence>
<feature type="domain" description="Tyr recombinase" evidence="5">
    <location>
        <begin position="187"/>
        <end position="394"/>
    </location>
</feature>
<keyword evidence="8" id="KW-1185">Reference proteome</keyword>
<protein>
    <submittedName>
        <fullName evidence="7">Site-specific integrase</fullName>
    </submittedName>
</protein>
<dbReference type="PROSITE" id="PS51900">
    <property type="entry name" value="CB"/>
    <property type="match status" value="1"/>
</dbReference>
<name>A0ABR9QXB0_9FIRM</name>
<dbReference type="InterPro" id="IPR004191">
    <property type="entry name" value="Integrase_Tn916-type_DNA-bd_N"/>
</dbReference>
<dbReference type="Gene3D" id="1.10.443.10">
    <property type="entry name" value="Intergrase catalytic core"/>
    <property type="match status" value="1"/>
</dbReference>
<keyword evidence="2 4" id="KW-0238">DNA-binding</keyword>
<dbReference type="Pfam" id="PF00589">
    <property type="entry name" value="Phage_integrase"/>
    <property type="match status" value="1"/>
</dbReference>
<gene>
    <name evidence="7" type="ORF">INF20_04400</name>
</gene>
<dbReference type="PANTHER" id="PTHR30349">
    <property type="entry name" value="PHAGE INTEGRASE-RELATED"/>
    <property type="match status" value="1"/>
</dbReference>
<dbReference type="RefSeq" id="WP_226385170.1">
    <property type="nucleotide sequence ID" value="NZ_JADCKA010000005.1"/>
</dbReference>
<dbReference type="Gene3D" id="1.10.150.130">
    <property type="match status" value="1"/>
</dbReference>
<accession>A0ABR9QXB0</accession>
<dbReference type="InterPro" id="IPR044068">
    <property type="entry name" value="CB"/>
</dbReference>
<dbReference type="SUPFAM" id="SSF54171">
    <property type="entry name" value="DNA-binding domain"/>
    <property type="match status" value="1"/>
</dbReference>
<comment type="similarity">
    <text evidence="1">Belongs to the 'phage' integrase family.</text>
</comment>
<sequence length="397" mass="46854">MSKKRRDNKGRILHNGEMQMSDGKYRYKYINFRGEEKVVYSWRLTRHDPIDPTKKKTLSLREIEMDIQRAEFDGLTVYGDNMSVLELVEKYTTTRIGVRPTTKRGYGTVINLLKKEDFGYRRIDKIRISDAKYWLIKLQQKDGKSYSVIHNIRGVLRPAFQMAVDDDLIKKNPFNFPLVDVVVNDSVRREALTQAQERKFLQFVKEDKHFKKYYEGIYILFKTGLRISEFCGLTVSDIDFKNHILHIKRQLQKNSVKDYYIEAPKSKSGYRKIPMTKDVEDCFKKIIENRNPPKIEPMVDGVAGFLYFDQNGSIVYSLHWSHYFKRIWTKYNNIYREPMPKVTPHVCRHTFCSNMAKAGMNPKALQYIMGHSDISVTLNTYTHFEFEDAKKELEKLG</sequence>
<evidence type="ECO:0000259" key="5">
    <source>
        <dbReference type="PROSITE" id="PS51898"/>
    </source>
</evidence>
<dbReference type="SUPFAM" id="SSF56349">
    <property type="entry name" value="DNA breaking-rejoining enzymes"/>
    <property type="match status" value="1"/>
</dbReference>
<proteinExistence type="inferred from homology"/>
<dbReference type="Proteomes" id="UP001516588">
    <property type="component" value="Unassembled WGS sequence"/>
</dbReference>
<keyword evidence="3" id="KW-0233">DNA recombination</keyword>
<evidence type="ECO:0000259" key="6">
    <source>
        <dbReference type="PROSITE" id="PS51900"/>
    </source>
</evidence>
<dbReference type="InterPro" id="IPR010998">
    <property type="entry name" value="Integrase_recombinase_N"/>
</dbReference>
<dbReference type="PROSITE" id="PS51898">
    <property type="entry name" value="TYR_RECOMBINASE"/>
    <property type="match status" value="1"/>
</dbReference>
<reference evidence="7 8" key="1">
    <citation type="submission" date="2020-10" db="EMBL/GenBank/DDBJ databases">
        <title>ChiBAC.</title>
        <authorList>
            <person name="Zenner C."/>
            <person name="Hitch T.C.A."/>
            <person name="Clavel T."/>
        </authorList>
    </citation>
    <scope>NUCLEOTIDE SEQUENCE [LARGE SCALE GENOMIC DNA]</scope>
    <source>
        <strain evidence="7 8">DSM 108706</strain>
    </source>
</reference>
<dbReference type="InterPro" id="IPR011010">
    <property type="entry name" value="DNA_brk_join_enz"/>
</dbReference>